<reference evidence="4 5" key="1">
    <citation type="journal article" date="2013" name="Genome Announc.">
        <title>Draft Genome Sequence of Winogradskyella psychrotolerans RS-3T, Isolated from the Marine Transect of Kongsfjorden, Ny-Alesund, Svalbard, Arctic Ocean.</title>
        <authorList>
            <person name="Kumar Pinnaka A."/>
            <person name="Ara S."/>
            <person name="Singh A."/>
            <person name="Shivaji S."/>
        </authorList>
    </citation>
    <scope>NUCLEOTIDE SEQUENCE [LARGE SCALE GENOMIC DNA]</scope>
    <source>
        <strain evidence="4 5">RS-3</strain>
    </source>
</reference>
<dbReference type="STRING" id="641526.ADIWIN_3487"/>
<dbReference type="InterPro" id="IPR056600">
    <property type="entry name" value="GBD_T9SS_assoc"/>
</dbReference>
<gene>
    <name evidence="4" type="ORF">ADIWIN_3487</name>
</gene>
<evidence type="ECO:0000259" key="3">
    <source>
        <dbReference type="Pfam" id="PF23759"/>
    </source>
</evidence>
<comment type="caution">
    <text evidence="4">The sequence shown here is derived from an EMBL/GenBank/DDBJ whole genome shotgun (WGS) entry which is preliminary data.</text>
</comment>
<evidence type="ECO:0000259" key="2">
    <source>
        <dbReference type="Pfam" id="PF18962"/>
    </source>
</evidence>
<organism evidence="4 5">
    <name type="scientific">Winogradskyella psychrotolerans RS-3</name>
    <dbReference type="NCBI Taxonomy" id="641526"/>
    <lineage>
        <taxon>Bacteria</taxon>
        <taxon>Pseudomonadati</taxon>
        <taxon>Bacteroidota</taxon>
        <taxon>Flavobacteriia</taxon>
        <taxon>Flavobacteriales</taxon>
        <taxon>Flavobacteriaceae</taxon>
        <taxon>Winogradskyella</taxon>
    </lineage>
</organism>
<dbReference type="PATRIC" id="fig|641526.4.peg.3454"/>
<evidence type="ECO:0000256" key="1">
    <source>
        <dbReference type="ARBA" id="ARBA00022729"/>
    </source>
</evidence>
<dbReference type="eggNOG" id="COG3291">
    <property type="taxonomic scope" value="Bacteria"/>
</dbReference>
<feature type="domain" description="T9SS-like galactose binding" evidence="3">
    <location>
        <begin position="650"/>
        <end position="747"/>
    </location>
</feature>
<dbReference type="InterPro" id="IPR026444">
    <property type="entry name" value="Secre_tail"/>
</dbReference>
<evidence type="ECO:0000313" key="5">
    <source>
        <dbReference type="Proteomes" id="UP000014962"/>
    </source>
</evidence>
<feature type="domain" description="Secretion system C-terminal sorting" evidence="2">
    <location>
        <begin position="811"/>
        <end position="874"/>
    </location>
</feature>
<sequence>MAILFTSLSFSQVTIGTGNDGGTFESPPVTAYYGYSYGQSIYLASEINSTGDITSMDFQLITGADMSSADEMVDVWIGHTTKSSFESTTDWVDVSTLTQVLTNGTVTIAADVLTVTFSTPFTYNGTDNLIIAFDANEADYGGGSDRVSATDGPTANLSLVYRTDTPANNPDPLAPPTGVRFQSRGNVTFNGISALCAPAAATASIVEDCDNAQFSILVDVTDLGDSTNLEITNDAGVASTTVTATGEVTVGPFPIGTPVVLTLENENEDTCDVVLDSVLDFCPTAATTLDYYNLQWPAALTFAENEAADQLVFAQVYEAGLTDTTTGAAAGIEAWIGYSDTDTDPSGTGWTWEIAPFFSEEAGNNNDQFAVAMQDLGLTEGTYYYASRFTLNAGPYMYGGFEGAWDATTNPSGVLTVTARLAVPGDDCANPIVINTLPYNTTDDTVNYTNFFGNGDSVCNANYLSGNDVVYTYTPSADANINLDLTELTATWSAIHLLDGCPTDEATACVGFAGSSGSADRGIEGVDVVGGTKYYIVISTFATPNSVGYTLDITENTCANATATYTVVSDCGTSGGFNIEVDITDMGTATAVTVTDDQGNDAQAATEATILTFGPYTNATDVVITIADDNDATCEQSSEALTQLACPPVNDDIATAIAITVDEGYCDGTNTNATNLSATDSGETVGDCFEDATANNDVWFTFTVPAGVASVDVSTDFAGGTLLDSELAVYSGMPGSLVQMDCSQDEGVTILSNGSSWNSLITDLAVTVGETYYVQVDGYSDTRQGSFCLDISTNQVLSTINYESEAAFTYYPNPVKNTLTLNAQNTIEQVAMYNMLGQEVLRVTPNAVDSDLDMSNLQTGTYFVKVTIANVTETIRVIKQ</sequence>
<dbReference type="Proteomes" id="UP000014962">
    <property type="component" value="Unassembled WGS sequence"/>
</dbReference>
<evidence type="ECO:0000313" key="4">
    <source>
        <dbReference type="EMBL" id="EPR70626.1"/>
    </source>
</evidence>
<dbReference type="eggNOG" id="COG4886">
    <property type="taxonomic scope" value="Bacteria"/>
</dbReference>
<name>S7VL08_9FLAO</name>
<dbReference type="AlphaFoldDB" id="S7VL08"/>
<accession>S7VL08</accession>
<dbReference type="Pfam" id="PF23759">
    <property type="entry name" value="GBD_T9SS_assoc"/>
    <property type="match status" value="1"/>
</dbReference>
<dbReference type="Pfam" id="PF18962">
    <property type="entry name" value="Por_Secre_tail"/>
    <property type="match status" value="1"/>
</dbReference>
<protein>
    <submittedName>
        <fullName evidence="4">Uncharacterized protein</fullName>
    </submittedName>
</protein>
<keyword evidence="1" id="KW-0732">Signal</keyword>
<dbReference type="NCBIfam" id="TIGR04183">
    <property type="entry name" value="Por_Secre_tail"/>
    <property type="match status" value="1"/>
</dbReference>
<keyword evidence="5" id="KW-1185">Reference proteome</keyword>
<proteinExistence type="predicted"/>
<dbReference type="EMBL" id="ATMR01000180">
    <property type="protein sequence ID" value="EPR70626.1"/>
    <property type="molecule type" value="Genomic_DNA"/>
</dbReference>